<evidence type="ECO:0000313" key="2">
    <source>
        <dbReference type="EMBL" id="KAK1724408.1"/>
    </source>
</evidence>
<accession>A0AAD8XGX8</accession>
<sequence length="239" mass="25663">MTSQVYDKTLFPRLTSLLAPAVVNAGRLYETSWRASAASSSVTALPDAGSAIAVRAFDPARGATSSGNNSKGETHDQEGLGDKRCTRFQKNDVGGIARLIDEKAWKRVRLGHIARAVYLEKCSVSCDFPSKPDPVEDGLLRLIMKLTTALVAAMIAPMSVQAYNYYSFCHCIDANQQPNGIATGTVCGNRKPSHQSRSDCIADNGGSFYNCNFSDACKKAGATGDQGPAKTNAWCQDKR</sequence>
<dbReference type="GeneID" id="85399412"/>
<evidence type="ECO:0000256" key="1">
    <source>
        <dbReference type="SAM" id="MobiDB-lite"/>
    </source>
</evidence>
<dbReference type="RefSeq" id="XP_060364463.1">
    <property type="nucleotide sequence ID" value="XM_060515514.1"/>
</dbReference>
<protein>
    <submittedName>
        <fullName evidence="2">Uncharacterized protein</fullName>
    </submittedName>
</protein>
<reference evidence="2" key="1">
    <citation type="submission" date="2021-12" db="EMBL/GenBank/DDBJ databases">
        <title>Comparative genomics, transcriptomics and evolutionary studies reveal genomic signatures of adaptation to plant cell wall in hemibiotrophic fungi.</title>
        <authorList>
            <consortium name="DOE Joint Genome Institute"/>
            <person name="Baroncelli R."/>
            <person name="Diaz J.F."/>
            <person name="Benocci T."/>
            <person name="Peng M."/>
            <person name="Battaglia E."/>
            <person name="Haridas S."/>
            <person name="Andreopoulos W."/>
            <person name="Labutti K."/>
            <person name="Pangilinan J."/>
            <person name="Floch G.L."/>
            <person name="Makela M.R."/>
            <person name="Henrissat B."/>
            <person name="Grigoriev I.V."/>
            <person name="Crouch J.A."/>
            <person name="De Vries R.P."/>
            <person name="Sukno S.A."/>
            <person name="Thon M.R."/>
        </authorList>
    </citation>
    <scope>NUCLEOTIDE SEQUENCE</scope>
    <source>
        <strain evidence="2">CBS 112980</strain>
    </source>
</reference>
<organism evidence="2 3">
    <name type="scientific">Glomerella acutata</name>
    <name type="common">Colletotrichum acutatum</name>
    <dbReference type="NCBI Taxonomy" id="27357"/>
    <lineage>
        <taxon>Eukaryota</taxon>
        <taxon>Fungi</taxon>
        <taxon>Dikarya</taxon>
        <taxon>Ascomycota</taxon>
        <taxon>Pezizomycotina</taxon>
        <taxon>Sordariomycetes</taxon>
        <taxon>Hypocreomycetidae</taxon>
        <taxon>Glomerellales</taxon>
        <taxon>Glomerellaceae</taxon>
        <taxon>Colletotrichum</taxon>
        <taxon>Colletotrichum acutatum species complex</taxon>
    </lineage>
</organism>
<proteinExistence type="predicted"/>
<feature type="compositionally biased region" description="Basic and acidic residues" evidence="1">
    <location>
        <begin position="72"/>
        <end position="82"/>
    </location>
</feature>
<dbReference type="EMBL" id="JAHMHS010000052">
    <property type="protein sequence ID" value="KAK1724408.1"/>
    <property type="molecule type" value="Genomic_DNA"/>
</dbReference>
<gene>
    <name evidence="2" type="ORF">BDZ83DRAFT_779283</name>
</gene>
<dbReference type="Proteomes" id="UP001244207">
    <property type="component" value="Unassembled WGS sequence"/>
</dbReference>
<evidence type="ECO:0000313" key="3">
    <source>
        <dbReference type="Proteomes" id="UP001244207"/>
    </source>
</evidence>
<name>A0AAD8XGX8_GLOAC</name>
<keyword evidence="3" id="KW-1185">Reference proteome</keyword>
<feature type="region of interest" description="Disordered" evidence="1">
    <location>
        <begin position="61"/>
        <end position="82"/>
    </location>
</feature>
<dbReference type="AlphaFoldDB" id="A0AAD8XGX8"/>
<comment type="caution">
    <text evidence="2">The sequence shown here is derived from an EMBL/GenBank/DDBJ whole genome shotgun (WGS) entry which is preliminary data.</text>
</comment>